<keyword evidence="3 6" id="KW-1133">Transmembrane helix</keyword>
<evidence type="ECO:0000256" key="5">
    <source>
        <dbReference type="SAM" id="MobiDB-lite"/>
    </source>
</evidence>
<gene>
    <name evidence="7" type="ORF">BCR35DRAFT_303000</name>
</gene>
<dbReference type="OrthoDB" id="2538393at2759"/>
<feature type="compositionally biased region" description="Polar residues" evidence="5">
    <location>
        <begin position="405"/>
        <end position="418"/>
    </location>
</feature>
<dbReference type="PANTHER" id="PTHR15549:SF30">
    <property type="entry name" value="MID2 DOMAIN-CONTAINING PROTEIN"/>
    <property type="match status" value="1"/>
</dbReference>
<feature type="compositionally biased region" description="Low complexity" evidence="5">
    <location>
        <begin position="20"/>
        <end position="155"/>
    </location>
</feature>
<dbReference type="GO" id="GO:0016020">
    <property type="term" value="C:membrane"/>
    <property type="evidence" value="ECO:0007669"/>
    <property type="project" value="UniProtKB-SubCell"/>
</dbReference>
<evidence type="ECO:0008006" key="9">
    <source>
        <dbReference type="Google" id="ProtNLM"/>
    </source>
</evidence>
<dbReference type="EMBL" id="MCGR01000017">
    <property type="protein sequence ID" value="ORY84682.1"/>
    <property type="molecule type" value="Genomic_DNA"/>
</dbReference>
<feature type="region of interest" description="Disordered" evidence="5">
    <location>
        <begin position="369"/>
        <end position="468"/>
    </location>
</feature>
<dbReference type="AlphaFoldDB" id="A0A1Y2FL18"/>
<dbReference type="STRING" id="106004.A0A1Y2FL18"/>
<dbReference type="Proteomes" id="UP000193467">
    <property type="component" value="Unassembled WGS sequence"/>
</dbReference>
<evidence type="ECO:0000256" key="1">
    <source>
        <dbReference type="ARBA" id="ARBA00004167"/>
    </source>
</evidence>
<name>A0A1Y2FL18_9BASI</name>
<sequence length="468" mass="46838">MPAHYTPGPQGFALRRRQDSAAAGGDATTTGGDTAATTAADTTSAAADTTEAATTTDAATTTQTTTTEAATTTDAQTTSESDPAQTTSAAQTTSDPAATTTSAASSTTDPAASTTTTDPLATSAPTSSSSSSSFSSASTSGSSSGTSSGSSSSSAASSTVVFSTYTSLFTNTDGSVSTHTGVTSSASALPSSGSSNSGSSSSTGKTWGIVGGVVGGVAVLGAIIFIVYRLSQRRFSNLDDDAEDIKWPELQPDGQEISASTSTLNPLGTRRTGGAGVEMGDGSEFGDEMSHAGMGGGAMSMHARQPSYEQLAMADYSHQAGPQGVYDPYLGASAAPYPPPANIYPPQQYHYAGDMSGGYHDQSQEALSHYNNSTPEGYPGAAGAAAGGSPPLDQFRESDQRRGSIASSSGFHSTQDSYSAYGMSQDPFNASSSRVGSPRIASPPPSIASPEFGGDPLRRGGTPTQGPL</sequence>
<evidence type="ECO:0000256" key="4">
    <source>
        <dbReference type="ARBA" id="ARBA00023136"/>
    </source>
</evidence>
<feature type="region of interest" description="Disordered" evidence="5">
    <location>
        <begin position="1"/>
        <end position="155"/>
    </location>
</feature>
<proteinExistence type="predicted"/>
<evidence type="ECO:0000256" key="3">
    <source>
        <dbReference type="ARBA" id="ARBA00022989"/>
    </source>
</evidence>
<organism evidence="7 8">
    <name type="scientific">Leucosporidium creatinivorum</name>
    <dbReference type="NCBI Taxonomy" id="106004"/>
    <lineage>
        <taxon>Eukaryota</taxon>
        <taxon>Fungi</taxon>
        <taxon>Dikarya</taxon>
        <taxon>Basidiomycota</taxon>
        <taxon>Pucciniomycotina</taxon>
        <taxon>Microbotryomycetes</taxon>
        <taxon>Leucosporidiales</taxon>
        <taxon>Leucosporidium</taxon>
    </lineage>
</organism>
<evidence type="ECO:0000256" key="2">
    <source>
        <dbReference type="ARBA" id="ARBA00022692"/>
    </source>
</evidence>
<evidence type="ECO:0000313" key="7">
    <source>
        <dbReference type="EMBL" id="ORY84682.1"/>
    </source>
</evidence>
<feature type="transmembrane region" description="Helical" evidence="6">
    <location>
        <begin position="207"/>
        <end position="228"/>
    </location>
</feature>
<dbReference type="InParanoid" id="A0A1Y2FL18"/>
<keyword evidence="4 6" id="KW-0472">Membrane</keyword>
<feature type="compositionally biased region" description="Low complexity" evidence="5">
    <location>
        <begin position="173"/>
        <end position="202"/>
    </location>
</feature>
<evidence type="ECO:0000313" key="8">
    <source>
        <dbReference type="Proteomes" id="UP000193467"/>
    </source>
</evidence>
<comment type="subcellular location">
    <subcellularLocation>
        <location evidence="1">Membrane</location>
        <topology evidence="1">Single-pass membrane protein</topology>
    </subcellularLocation>
</comment>
<dbReference type="PANTHER" id="PTHR15549">
    <property type="entry name" value="PAIRED IMMUNOGLOBULIN-LIKE TYPE 2 RECEPTOR"/>
    <property type="match status" value="1"/>
</dbReference>
<feature type="compositionally biased region" description="Polar residues" evidence="5">
    <location>
        <begin position="426"/>
        <end position="435"/>
    </location>
</feature>
<reference evidence="7 8" key="1">
    <citation type="submission" date="2016-07" db="EMBL/GenBank/DDBJ databases">
        <title>Pervasive Adenine N6-methylation of Active Genes in Fungi.</title>
        <authorList>
            <consortium name="DOE Joint Genome Institute"/>
            <person name="Mondo S.J."/>
            <person name="Dannebaum R.O."/>
            <person name="Kuo R.C."/>
            <person name="Labutti K."/>
            <person name="Haridas S."/>
            <person name="Kuo A."/>
            <person name="Salamov A."/>
            <person name="Ahrendt S.R."/>
            <person name="Lipzen A."/>
            <person name="Sullivan W."/>
            <person name="Andreopoulos W.B."/>
            <person name="Clum A."/>
            <person name="Lindquist E."/>
            <person name="Daum C."/>
            <person name="Ramamoorthy G.K."/>
            <person name="Gryganskyi A."/>
            <person name="Culley D."/>
            <person name="Magnuson J.K."/>
            <person name="James T.Y."/>
            <person name="O'Malley M.A."/>
            <person name="Stajich J.E."/>
            <person name="Spatafora J.W."/>
            <person name="Visel A."/>
            <person name="Grigoriev I.V."/>
        </authorList>
    </citation>
    <scope>NUCLEOTIDE SEQUENCE [LARGE SCALE GENOMIC DNA]</scope>
    <source>
        <strain evidence="7 8">62-1032</strain>
    </source>
</reference>
<feature type="region of interest" description="Disordered" evidence="5">
    <location>
        <begin position="173"/>
        <end position="203"/>
    </location>
</feature>
<keyword evidence="8" id="KW-1185">Reference proteome</keyword>
<dbReference type="InterPro" id="IPR051694">
    <property type="entry name" value="Immunoregulatory_rcpt-like"/>
</dbReference>
<evidence type="ECO:0000256" key="6">
    <source>
        <dbReference type="SAM" id="Phobius"/>
    </source>
</evidence>
<dbReference type="GO" id="GO:0071944">
    <property type="term" value="C:cell periphery"/>
    <property type="evidence" value="ECO:0007669"/>
    <property type="project" value="UniProtKB-ARBA"/>
</dbReference>
<protein>
    <recommendedName>
        <fullName evidence="9">REJ domain-containing protein</fullName>
    </recommendedName>
</protein>
<comment type="caution">
    <text evidence="7">The sequence shown here is derived from an EMBL/GenBank/DDBJ whole genome shotgun (WGS) entry which is preliminary data.</text>
</comment>
<keyword evidence="2 6" id="KW-0812">Transmembrane</keyword>
<accession>A0A1Y2FL18</accession>